<dbReference type="GO" id="GO:0043565">
    <property type="term" value="F:sequence-specific DNA binding"/>
    <property type="evidence" value="ECO:0007669"/>
    <property type="project" value="TreeGrafter"/>
</dbReference>
<dbReference type="PROSITE" id="PS00092">
    <property type="entry name" value="N6_MTASE"/>
    <property type="match status" value="1"/>
</dbReference>
<feature type="binding site" evidence="7">
    <location>
        <position position="193"/>
    </location>
    <ligand>
        <name>S-adenosyl-L-methionine</name>
        <dbReference type="ChEBI" id="CHEBI:59789"/>
    </ligand>
</feature>
<dbReference type="EMBL" id="FOIN01000005">
    <property type="protein sequence ID" value="SET27332.1"/>
    <property type="molecule type" value="Genomic_DNA"/>
</dbReference>
<dbReference type="AlphaFoldDB" id="A0A1I0D599"/>
<reference evidence="10" key="1">
    <citation type="submission" date="2016-10" db="EMBL/GenBank/DDBJ databases">
        <authorList>
            <person name="Varghese N."/>
            <person name="Submissions S."/>
        </authorList>
    </citation>
    <scope>NUCLEOTIDE SEQUENCE [LARGE SCALE GENOMIC DNA]</scope>
    <source>
        <strain evidence="10">DSM 1551</strain>
    </source>
</reference>
<keyword evidence="10" id="KW-1185">Reference proteome</keyword>
<accession>A0A1I0D599</accession>
<dbReference type="PANTHER" id="PTHR30481">
    <property type="entry name" value="DNA ADENINE METHYLASE"/>
    <property type="match status" value="1"/>
</dbReference>
<dbReference type="Gene3D" id="1.10.1020.10">
    <property type="entry name" value="Adenine-specific Methyltransferase, Domain 2"/>
    <property type="match status" value="1"/>
</dbReference>
<protein>
    <recommendedName>
        <fullName evidence="2 8">Site-specific DNA-methyltransferase (adenine-specific)</fullName>
        <ecNumber evidence="2 8">2.1.1.72</ecNumber>
    </recommendedName>
</protein>
<dbReference type="InterPro" id="IPR012327">
    <property type="entry name" value="MeTrfase_D12"/>
</dbReference>
<keyword evidence="3 8" id="KW-0489">Methyltransferase</keyword>
<gene>
    <name evidence="9" type="ORF">SAMN04489758_10518</name>
</gene>
<dbReference type="Pfam" id="PF02086">
    <property type="entry name" value="MethyltransfD12"/>
    <property type="match status" value="1"/>
</dbReference>
<feature type="binding site" evidence="7">
    <location>
        <position position="19"/>
    </location>
    <ligand>
        <name>S-adenosyl-L-methionine</name>
        <dbReference type="ChEBI" id="CHEBI:59789"/>
    </ligand>
</feature>
<dbReference type="EC" id="2.1.1.72" evidence="2 8"/>
<evidence type="ECO:0000313" key="9">
    <source>
        <dbReference type="EMBL" id="SET27332.1"/>
    </source>
</evidence>
<evidence type="ECO:0000313" key="10">
    <source>
        <dbReference type="Proteomes" id="UP000198558"/>
    </source>
</evidence>
<dbReference type="GO" id="GO:0032259">
    <property type="term" value="P:methylation"/>
    <property type="evidence" value="ECO:0007669"/>
    <property type="project" value="UniProtKB-KW"/>
</dbReference>
<feature type="binding site" evidence="7">
    <location>
        <position position="15"/>
    </location>
    <ligand>
        <name>S-adenosyl-L-methionine</name>
        <dbReference type="ChEBI" id="CHEBI:59789"/>
    </ligand>
</feature>
<dbReference type="PIRSF" id="PIRSF000398">
    <property type="entry name" value="M_m6A_EcoRV"/>
    <property type="match status" value="1"/>
</dbReference>
<dbReference type="InterPro" id="IPR029063">
    <property type="entry name" value="SAM-dependent_MTases_sf"/>
</dbReference>
<evidence type="ECO:0000256" key="4">
    <source>
        <dbReference type="ARBA" id="ARBA00022679"/>
    </source>
</evidence>
<sequence length="282" mass="32637">MANQKNLVLSPVLKWVGGKRQLLNDIIPMIPKNCSTYVEPFIGGGAVLFELQPKKAIINDFNSELINVYTVIRDYPEELIKELQFHKDNNTSEHFYAVREYDRKPEFFSQMTPVQKAARVIYLNKTCYNGLYRVNSAGQFNSPYGKYKNPNIVNETVIRAMSKYFNENNIVIKNEDFKEALKGLRRGAFVYLDPPYMPISSSSSFTGYTENGFNEDKQRELKELCDKLDKKGIKFLQSNSDCEFIRELYSGYRIKTIKAKRAINSKGNSRGEINEVLIYNYE</sequence>
<keyword evidence="5 8" id="KW-0949">S-adenosyl-L-methionine</keyword>
<evidence type="ECO:0000256" key="3">
    <source>
        <dbReference type="ARBA" id="ARBA00022603"/>
    </source>
</evidence>
<evidence type="ECO:0000256" key="6">
    <source>
        <dbReference type="ARBA" id="ARBA00047942"/>
    </source>
</evidence>
<proteinExistence type="inferred from homology"/>
<dbReference type="PRINTS" id="PR00505">
    <property type="entry name" value="D12N6MTFRASE"/>
</dbReference>
<dbReference type="Proteomes" id="UP000198558">
    <property type="component" value="Unassembled WGS sequence"/>
</dbReference>
<comment type="similarity">
    <text evidence="1 8">Belongs to the N(4)/N(6)-methyltransferase family.</text>
</comment>
<dbReference type="InterPro" id="IPR023095">
    <property type="entry name" value="Ade_MeTrfase_dom_2"/>
</dbReference>
<dbReference type="InterPro" id="IPR012263">
    <property type="entry name" value="M_m6A_EcoRV"/>
</dbReference>
<dbReference type="OrthoDB" id="9805629at2"/>
<dbReference type="Gene3D" id="3.40.50.150">
    <property type="entry name" value="Vaccinia Virus protein VP39"/>
    <property type="match status" value="1"/>
</dbReference>
<name>A0A1I0D599_9FIRM</name>
<feature type="binding site" evidence="7">
    <location>
        <position position="60"/>
    </location>
    <ligand>
        <name>S-adenosyl-L-methionine</name>
        <dbReference type="ChEBI" id="CHEBI:59789"/>
    </ligand>
</feature>
<dbReference type="GO" id="GO:0009007">
    <property type="term" value="F:site-specific DNA-methyltransferase (adenine-specific) activity"/>
    <property type="evidence" value="ECO:0007669"/>
    <property type="project" value="UniProtKB-UniRule"/>
</dbReference>
<dbReference type="NCBIfam" id="TIGR00571">
    <property type="entry name" value="dam"/>
    <property type="match status" value="1"/>
</dbReference>
<dbReference type="PANTHER" id="PTHR30481:SF3">
    <property type="entry name" value="DNA ADENINE METHYLASE"/>
    <property type="match status" value="1"/>
</dbReference>
<dbReference type="GO" id="GO:1904047">
    <property type="term" value="F:S-adenosyl-L-methionine binding"/>
    <property type="evidence" value="ECO:0007669"/>
    <property type="project" value="TreeGrafter"/>
</dbReference>
<dbReference type="GO" id="GO:0009307">
    <property type="term" value="P:DNA restriction-modification system"/>
    <property type="evidence" value="ECO:0007669"/>
    <property type="project" value="InterPro"/>
</dbReference>
<evidence type="ECO:0000256" key="8">
    <source>
        <dbReference type="RuleBase" id="RU361257"/>
    </source>
</evidence>
<keyword evidence="4 8" id="KW-0808">Transferase</keyword>
<dbReference type="InterPro" id="IPR002052">
    <property type="entry name" value="DNA_methylase_N6_adenine_CS"/>
</dbReference>
<evidence type="ECO:0000256" key="1">
    <source>
        <dbReference type="ARBA" id="ARBA00006594"/>
    </source>
</evidence>
<evidence type="ECO:0000256" key="5">
    <source>
        <dbReference type="ARBA" id="ARBA00022691"/>
    </source>
</evidence>
<dbReference type="GeneID" id="78287747"/>
<dbReference type="SUPFAM" id="SSF53335">
    <property type="entry name" value="S-adenosyl-L-methionine-dependent methyltransferases"/>
    <property type="match status" value="1"/>
</dbReference>
<dbReference type="RefSeq" id="WP_092352571.1">
    <property type="nucleotide sequence ID" value="NZ_CANSQN010000002.1"/>
</dbReference>
<evidence type="ECO:0000256" key="2">
    <source>
        <dbReference type="ARBA" id="ARBA00011900"/>
    </source>
</evidence>
<organism evidence="9 10">
    <name type="scientific">Thomasclavelia cocleata</name>
    <dbReference type="NCBI Taxonomy" id="69824"/>
    <lineage>
        <taxon>Bacteria</taxon>
        <taxon>Bacillati</taxon>
        <taxon>Bacillota</taxon>
        <taxon>Erysipelotrichia</taxon>
        <taxon>Erysipelotrichales</taxon>
        <taxon>Coprobacillaceae</taxon>
        <taxon>Thomasclavelia</taxon>
    </lineage>
</organism>
<evidence type="ECO:0000256" key="7">
    <source>
        <dbReference type="PIRSR" id="PIRSR000398-1"/>
    </source>
</evidence>
<comment type="catalytic activity">
    <reaction evidence="6 8">
        <text>a 2'-deoxyadenosine in DNA + S-adenosyl-L-methionine = an N(6)-methyl-2'-deoxyadenosine in DNA + S-adenosyl-L-homocysteine + H(+)</text>
        <dbReference type="Rhea" id="RHEA:15197"/>
        <dbReference type="Rhea" id="RHEA-COMP:12418"/>
        <dbReference type="Rhea" id="RHEA-COMP:12419"/>
        <dbReference type="ChEBI" id="CHEBI:15378"/>
        <dbReference type="ChEBI" id="CHEBI:57856"/>
        <dbReference type="ChEBI" id="CHEBI:59789"/>
        <dbReference type="ChEBI" id="CHEBI:90615"/>
        <dbReference type="ChEBI" id="CHEBI:90616"/>
        <dbReference type="EC" id="2.1.1.72"/>
    </reaction>
</comment>
<dbReference type="GO" id="GO:0006298">
    <property type="term" value="P:mismatch repair"/>
    <property type="evidence" value="ECO:0007669"/>
    <property type="project" value="TreeGrafter"/>
</dbReference>